<organism evidence="1 2">
    <name type="scientific">Colocasia esculenta</name>
    <name type="common">Wild taro</name>
    <name type="synonym">Arum esculentum</name>
    <dbReference type="NCBI Taxonomy" id="4460"/>
    <lineage>
        <taxon>Eukaryota</taxon>
        <taxon>Viridiplantae</taxon>
        <taxon>Streptophyta</taxon>
        <taxon>Embryophyta</taxon>
        <taxon>Tracheophyta</taxon>
        <taxon>Spermatophyta</taxon>
        <taxon>Magnoliopsida</taxon>
        <taxon>Liliopsida</taxon>
        <taxon>Araceae</taxon>
        <taxon>Aroideae</taxon>
        <taxon>Colocasieae</taxon>
        <taxon>Colocasia</taxon>
    </lineage>
</organism>
<keyword evidence="2" id="KW-1185">Reference proteome</keyword>
<dbReference type="EMBL" id="NMUH01000690">
    <property type="protein sequence ID" value="MQL83350.1"/>
    <property type="molecule type" value="Genomic_DNA"/>
</dbReference>
<protein>
    <submittedName>
        <fullName evidence="1">Uncharacterized protein</fullName>
    </submittedName>
</protein>
<evidence type="ECO:0000313" key="2">
    <source>
        <dbReference type="Proteomes" id="UP000652761"/>
    </source>
</evidence>
<dbReference type="Proteomes" id="UP000652761">
    <property type="component" value="Unassembled WGS sequence"/>
</dbReference>
<accession>A0A843UNI4</accession>
<sequence length="57" mass="6478">MKCSSLQETISFTPLGTSTSVSPHRVFPIFLGCHHYLDLIHHLHWQLLQDFVLSTSA</sequence>
<evidence type="ECO:0000313" key="1">
    <source>
        <dbReference type="EMBL" id="MQL83350.1"/>
    </source>
</evidence>
<gene>
    <name evidence="1" type="ORF">Taro_015844</name>
</gene>
<reference evidence="1" key="1">
    <citation type="submission" date="2017-07" db="EMBL/GenBank/DDBJ databases">
        <title>Taro Niue Genome Assembly and Annotation.</title>
        <authorList>
            <person name="Atibalentja N."/>
            <person name="Keating K."/>
            <person name="Fields C.J."/>
        </authorList>
    </citation>
    <scope>NUCLEOTIDE SEQUENCE</scope>
    <source>
        <strain evidence="1">Niue_2</strain>
        <tissue evidence="1">Leaf</tissue>
    </source>
</reference>
<name>A0A843UNI4_COLES</name>
<proteinExistence type="predicted"/>
<comment type="caution">
    <text evidence="1">The sequence shown here is derived from an EMBL/GenBank/DDBJ whole genome shotgun (WGS) entry which is preliminary data.</text>
</comment>
<dbReference type="AlphaFoldDB" id="A0A843UNI4"/>